<dbReference type="InterPro" id="IPR037401">
    <property type="entry name" value="SnoaL-like"/>
</dbReference>
<name>E3H1X7_ROTDC</name>
<sequence length="175" mass="20298">MPSSVLPVIGWSRKRALIKYVFVGIEKKRDSCFGRCKNMDDHARIYEEWHRYAKNRDTEGLLSLYAEDAVFESPLVPAIIPGAGGGVLRGREAIKHFLEEGTHRRPNELVRWYRTGEYLTNGKTLVWEYPRETPEGEQIDILELMEISDGLIVNHRIYWGWKGCQHISEALVRNK</sequence>
<proteinExistence type="predicted"/>
<dbReference type="SUPFAM" id="SSF54427">
    <property type="entry name" value="NTF2-like"/>
    <property type="match status" value="1"/>
</dbReference>
<dbReference type="EMBL" id="CP002280">
    <property type="protein sequence ID" value="ADP41287.1"/>
    <property type="molecule type" value="Genomic_DNA"/>
</dbReference>
<dbReference type="AlphaFoldDB" id="E3H1X7"/>
<dbReference type="Proteomes" id="UP000000387">
    <property type="component" value="Chromosome"/>
</dbReference>
<dbReference type="Gene3D" id="3.10.450.50">
    <property type="match status" value="1"/>
</dbReference>
<dbReference type="InterPro" id="IPR032710">
    <property type="entry name" value="NTF2-like_dom_sf"/>
</dbReference>
<reference evidence="3" key="1">
    <citation type="submission" date="2010-10" db="EMBL/GenBank/DDBJ databases">
        <title>The complete genome of Rothia dentocariosa ATCC 17931.</title>
        <authorList>
            <person name="Muzny D."/>
            <person name="Qin X."/>
            <person name="Buhay C."/>
            <person name="Dugan-Rocha S."/>
            <person name="Ding Y."/>
            <person name="Chen G."/>
            <person name="Hawes A."/>
            <person name="Holder M."/>
            <person name="Jhangiani S."/>
            <person name="Johnson A."/>
            <person name="Khan Z."/>
            <person name="Li Z."/>
            <person name="Liu W."/>
            <person name="Liu X."/>
            <person name="Perez L."/>
            <person name="Shen H."/>
            <person name="Wang Q."/>
            <person name="Watt J."/>
            <person name="Xi L."/>
            <person name="Xin Y."/>
            <person name="Zhou J."/>
            <person name="Deng J."/>
            <person name="Jiang H."/>
            <person name="Liu Y."/>
            <person name="Qu J."/>
            <person name="Song X.-Z."/>
            <person name="Zhang L."/>
            <person name="Villasana D."/>
            <person name="Johnson A."/>
            <person name="Liu J."/>
            <person name="Liyanage D."/>
            <person name="Lorensuhewa L."/>
            <person name="Robinson T."/>
            <person name="Song A."/>
            <person name="Song B.-B."/>
            <person name="Dinh H."/>
            <person name="Thornton R."/>
            <person name="Coyle M."/>
            <person name="Francisco L."/>
            <person name="Jackson L."/>
            <person name="Javaid M."/>
            <person name="Korchina V."/>
            <person name="Kovar C."/>
            <person name="Mata R."/>
            <person name="Mathew T."/>
            <person name="Ngo R."/>
            <person name="Nguyen L."/>
            <person name="Nguyen N."/>
            <person name="Okwuonu G."/>
            <person name="Ongeri F."/>
            <person name="Pham C."/>
            <person name="Simmons D."/>
            <person name="Wilczek-Boney K."/>
            <person name="Hale W."/>
            <person name="Jakkamsetti A."/>
            <person name="Pham P."/>
            <person name="Ruth R."/>
            <person name="San Lucas F."/>
            <person name="Warren J."/>
            <person name="Zhang J."/>
            <person name="Zhao Z."/>
            <person name="Zhou C."/>
            <person name="Zhu D."/>
            <person name="Lee S."/>
            <person name="Bess C."/>
            <person name="Blankenburg K."/>
            <person name="Forbes L."/>
            <person name="Fu Q."/>
            <person name="Gubbala S."/>
            <person name="Hirani K."/>
            <person name="Jayaseelan J.C."/>
            <person name="Lara F."/>
            <person name="Munidasa M."/>
            <person name="Palculict T."/>
            <person name="Patil S."/>
            <person name="Pu L.-L."/>
            <person name="Saada N."/>
            <person name="Tang L."/>
            <person name="Weissenberger G."/>
            <person name="Zhu Y."/>
            <person name="Hemphill L."/>
            <person name="Shang Y."/>
            <person name="Youmans B."/>
            <person name="Ayvaz T."/>
            <person name="Ross M."/>
            <person name="Santibanez J."/>
            <person name="Aqrawi P."/>
            <person name="Gross S."/>
            <person name="Joshi V."/>
            <person name="Fowler G."/>
            <person name="Nazareth L."/>
            <person name="Reid J."/>
            <person name="Worley K."/>
            <person name="Petrosino J."/>
            <person name="Highlander S."/>
            <person name="Gibbs R."/>
        </authorList>
    </citation>
    <scope>NUCLEOTIDE SEQUENCE [LARGE SCALE GENOMIC DNA]</scope>
    <source>
        <strain evidence="3">ATCC 17931 / CDC X599 / XDIA</strain>
    </source>
</reference>
<dbReference type="eggNOG" id="COG3631">
    <property type="taxonomic scope" value="Bacteria"/>
</dbReference>
<dbReference type="Pfam" id="PF12680">
    <property type="entry name" value="SnoaL_2"/>
    <property type="match status" value="1"/>
</dbReference>
<dbReference type="KEGG" id="rdn:HMPREF0733_11830"/>
<evidence type="ECO:0000259" key="1">
    <source>
        <dbReference type="Pfam" id="PF12680"/>
    </source>
</evidence>
<gene>
    <name evidence="2" type="ordered locus">HMPREF0733_11830</name>
</gene>
<accession>E3H1X7</accession>
<organism evidence="2 3">
    <name type="scientific">Rothia dentocariosa (strain ATCC 17931 / CDC X599 / XDIA)</name>
    <dbReference type="NCBI Taxonomy" id="762948"/>
    <lineage>
        <taxon>Bacteria</taxon>
        <taxon>Bacillati</taxon>
        <taxon>Actinomycetota</taxon>
        <taxon>Actinomycetes</taxon>
        <taxon>Micrococcales</taxon>
        <taxon>Micrococcaceae</taxon>
        <taxon>Rothia</taxon>
    </lineage>
</organism>
<evidence type="ECO:0000313" key="2">
    <source>
        <dbReference type="EMBL" id="ADP41287.1"/>
    </source>
</evidence>
<protein>
    <recommendedName>
        <fullName evidence="1">SnoaL-like domain-containing protein</fullName>
    </recommendedName>
</protein>
<dbReference type="HOGENOM" id="CLU_116168_0_0_11"/>
<evidence type="ECO:0000313" key="3">
    <source>
        <dbReference type="Proteomes" id="UP000000387"/>
    </source>
</evidence>
<feature type="domain" description="SnoaL-like" evidence="1">
    <location>
        <begin position="47"/>
        <end position="155"/>
    </location>
</feature>